<sequence>MPFQVTFVDAAPFPAIPGGTHALWRYRVTIDGQVTGRIGLGFSKLLDIRDPAKFTATDALRGMTVAVTSGAVQYVIADAAKIKGGRVEIAFVAPKATDQFTAVTLVSVPPVPAATGDGAPPVVTPKALLFSLTPDGTANLSQVLPGPAARAESASVVPHGILPYASEPFGVYQPLVGWRSALNHENLTAATASRFRRAVDLVGGAAPGLPPAPAPAPTPEPVGPSPRPIPTGPIVKLAGPPVTDRTGTAVGRDLAAHLAATEVPAHPREWQSLLSSHRDAPLTAITRNIVAGGPAAGRPAAGDEATMMMNLAAAAPEPPVGGTTREAAAASLLHYLGQTSPETVSTMFRATVPSWQRVLAAAEFFSTGHPATWAFLSPIGILHMFREYFFELGTFLGPPVGHVWISPGGTVELVEVNTRRTLTERTVEQSIETTDKSEVSQTDRDELSDAVKVENANDVRLGVTATGSGGVASIFQASASASFNMDSSRRQAQEQTHKHMREQSSKLSSEVRQNYKTTFRTVTETTDTSSRRYVLQNTTDRLVSYQLSRKMRKVAVQVQDLGQQLCWQLYVDNPGDTLGLGEFVHASSAAADPGVKPPDVKPYPAPIEKTHNLAIPFILYQGADDDAENTYARSKDNADHGIFVPDVGTDDIIQFKHSFTVPPPPPGMVLTRIGSIDFHGAQVSFTVDEAGLLPNPDPATNRFTIQLTHANFGGKQAIPFDVTLVYEATPQAKADIDKINADAKTAYNDEVAVKKEQLFYDTLRARLKLVSNVRPRPAVDLREEERNVIYRAVISRLYGKETGWSNDDYHVASELIRYLFDVDAMLYFVAPDWWRPRQQKLASKDNQGSLQPTIIAEPAVSDKVLWLGKRKPVVLPGHRPYYLITEETAPAPLGASLGWLIQLDGDAHRNAFLNSPWVKAVLPIRPGRERDAMAWLRRPEVAGTDGLDEAYPYDATQDPPEYNGATIAQVLLMIADKIQAEYQRSLTPVPVDDTVVNTQMALPAETVFANGFDPLEGGIAFGREPFEVFSQWIEILPTDQVVATEYDLNAQ</sequence>
<feature type="compositionally biased region" description="Basic and acidic residues" evidence="1">
    <location>
        <begin position="487"/>
        <end position="504"/>
    </location>
</feature>
<proteinExistence type="predicted"/>
<feature type="region of interest" description="Disordered" evidence="1">
    <location>
        <begin position="487"/>
        <end position="510"/>
    </location>
</feature>
<protein>
    <submittedName>
        <fullName evidence="2">Uncharacterized protein</fullName>
    </submittedName>
</protein>
<accession>A0ABP4VYD5</accession>
<keyword evidence="3" id="KW-1185">Reference proteome</keyword>
<organism evidence="2 3">
    <name type="scientific">Luedemannella helvata</name>
    <dbReference type="NCBI Taxonomy" id="349315"/>
    <lineage>
        <taxon>Bacteria</taxon>
        <taxon>Bacillati</taxon>
        <taxon>Actinomycetota</taxon>
        <taxon>Actinomycetes</taxon>
        <taxon>Micromonosporales</taxon>
        <taxon>Micromonosporaceae</taxon>
        <taxon>Luedemannella</taxon>
    </lineage>
</organism>
<evidence type="ECO:0000256" key="1">
    <source>
        <dbReference type="SAM" id="MobiDB-lite"/>
    </source>
</evidence>
<gene>
    <name evidence="2" type="ORF">GCM10009681_07460</name>
</gene>
<dbReference type="RefSeq" id="WP_344076806.1">
    <property type="nucleotide sequence ID" value="NZ_BAAALS010000003.1"/>
</dbReference>
<dbReference type="EMBL" id="BAAALS010000003">
    <property type="protein sequence ID" value="GAA1739219.1"/>
    <property type="molecule type" value="Genomic_DNA"/>
</dbReference>
<comment type="caution">
    <text evidence="2">The sequence shown here is derived from an EMBL/GenBank/DDBJ whole genome shotgun (WGS) entry which is preliminary data.</text>
</comment>
<evidence type="ECO:0000313" key="3">
    <source>
        <dbReference type="Proteomes" id="UP001500655"/>
    </source>
</evidence>
<evidence type="ECO:0000313" key="2">
    <source>
        <dbReference type="EMBL" id="GAA1739219.1"/>
    </source>
</evidence>
<reference evidence="3" key="1">
    <citation type="journal article" date="2019" name="Int. J. Syst. Evol. Microbiol.">
        <title>The Global Catalogue of Microorganisms (GCM) 10K type strain sequencing project: providing services to taxonomists for standard genome sequencing and annotation.</title>
        <authorList>
            <consortium name="The Broad Institute Genomics Platform"/>
            <consortium name="The Broad Institute Genome Sequencing Center for Infectious Disease"/>
            <person name="Wu L."/>
            <person name="Ma J."/>
        </authorList>
    </citation>
    <scope>NUCLEOTIDE SEQUENCE [LARGE SCALE GENOMIC DNA]</scope>
    <source>
        <strain evidence="3">JCM 13249</strain>
    </source>
</reference>
<name>A0ABP4VYD5_9ACTN</name>
<dbReference type="Proteomes" id="UP001500655">
    <property type="component" value="Unassembled WGS sequence"/>
</dbReference>